<feature type="region of interest" description="Disordered" evidence="1">
    <location>
        <begin position="476"/>
        <end position="514"/>
    </location>
</feature>
<dbReference type="Gene3D" id="1.10.510.10">
    <property type="entry name" value="Transferase(Phosphotransferase) domain 1"/>
    <property type="match status" value="1"/>
</dbReference>
<dbReference type="PANTHER" id="PTHR12984:SF15">
    <property type="entry name" value="PROTEIN-ASSOCIATING WITH THE CARBOXYL-TERMINAL DOMAIN OF EZRIN"/>
    <property type="match status" value="1"/>
</dbReference>
<dbReference type="AlphaFoldDB" id="A0A9P0P667"/>
<keyword evidence="3" id="KW-1185">Reference proteome</keyword>
<organism evidence="2 3">
    <name type="scientific">Acanthoscelides obtectus</name>
    <name type="common">Bean weevil</name>
    <name type="synonym">Bruchus obtectus</name>
    <dbReference type="NCBI Taxonomy" id="200917"/>
    <lineage>
        <taxon>Eukaryota</taxon>
        <taxon>Metazoa</taxon>
        <taxon>Ecdysozoa</taxon>
        <taxon>Arthropoda</taxon>
        <taxon>Hexapoda</taxon>
        <taxon>Insecta</taxon>
        <taxon>Pterygota</taxon>
        <taxon>Neoptera</taxon>
        <taxon>Endopterygota</taxon>
        <taxon>Coleoptera</taxon>
        <taxon>Polyphaga</taxon>
        <taxon>Cucujiformia</taxon>
        <taxon>Chrysomeloidea</taxon>
        <taxon>Chrysomelidae</taxon>
        <taxon>Bruchinae</taxon>
        <taxon>Bruchini</taxon>
        <taxon>Acanthoscelides</taxon>
    </lineage>
</organism>
<dbReference type="Gene3D" id="1.25.10.10">
    <property type="entry name" value="Leucine-rich Repeat Variant"/>
    <property type="match status" value="1"/>
</dbReference>
<dbReference type="InterPro" id="IPR016024">
    <property type="entry name" value="ARM-type_fold"/>
</dbReference>
<accession>A0A9P0P667</accession>
<comment type="caution">
    <text evidence="2">The sequence shown here is derived from an EMBL/GenBank/DDBJ whole genome shotgun (WGS) entry which is preliminary data.</text>
</comment>
<evidence type="ECO:0000313" key="3">
    <source>
        <dbReference type="Proteomes" id="UP001152888"/>
    </source>
</evidence>
<evidence type="ECO:0000313" key="2">
    <source>
        <dbReference type="EMBL" id="CAH1972659.1"/>
    </source>
</evidence>
<name>A0A9P0P667_ACAOB</name>
<gene>
    <name evidence="2" type="ORF">ACAOBT_LOCUS10123</name>
</gene>
<dbReference type="SUPFAM" id="SSF56112">
    <property type="entry name" value="Protein kinase-like (PK-like)"/>
    <property type="match status" value="1"/>
</dbReference>
<dbReference type="PANTHER" id="PTHR12984">
    <property type="entry name" value="SCY1-RELATED S/T PROTEIN KINASE-LIKE"/>
    <property type="match status" value="1"/>
</dbReference>
<dbReference type="SUPFAM" id="SSF48371">
    <property type="entry name" value="ARM repeat"/>
    <property type="match status" value="1"/>
</dbReference>
<evidence type="ECO:0000256" key="1">
    <source>
        <dbReference type="SAM" id="MobiDB-lite"/>
    </source>
</evidence>
<evidence type="ECO:0008006" key="4">
    <source>
        <dbReference type="Google" id="ProtNLM"/>
    </source>
</evidence>
<proteinExistence type="predicted"/>
<reference evidence="2" key="1">
    <citation type="submission" date="2022-03" db="EMBL/GenBank/DDBJ databases">
        <authorList>
            <person name="Sayadi A."/>
        </authorList>
    </citation>
    <scope>NUCLEOTIDE SEQUENCE</scope>
</reference>
<sequence length="629" mass="71446">MKEVHKMGNEQSEINGIEIEEKAIEVRDFWSQHSAYVLDSENLTNLTVLIGEFTIDGLLWVSQGPLEQYGKNLMIYRHPCILKYVTSWKKYTKYYLAVEEAVPLSQVVGTLNPLQISIGLHSIAKALYFLHEQAQSSHNNVCTTSVYVTRDGSWKLGGMEYLCKYKELNSDYLGKTKSSRYNKAVDPNEEACIVKNRKCSIDVYAFGVLACELLKSKSNDATSTEFYEFCKKSLQNTDVTQRPSFNAILEHDFFNHDFITIHNFLVELPLKSDGEKTQFFQQLAERLNCFDSTLVARLLSGLLLSRLVLLNATAQKKLLPYLLAVQNDVTEESSSQTLFPEEVFKKHLCPKLLEIFKVRDAQIRMVLLEHFRNFMHMFSEEELQLYILPELLVGIKDTNDTLVSVTLRTLADLVPILGASTVIGGKRAKLFHDGRPTQMERRLSKSMKTHLKNSVANHGVLLDQISLSSDPIRLSSVTDINPLPERPRPDGGEETSMDEIEQSTDGDLENWDEWDTNEGQNQLVNTEHSITNDLQSLASEKHSLPSKAALDVKEFVRRGSIPDISELDIKNQVKSNKSDDMDFFQDMEPVINTNNKYVVNEIGHSNLESKLAVQLSNDASEEGWGEEDW</sequence>
<dbReference type="InterPro" id="IPR011989">
    <property type="entry name" value="ARM-like"/>
</dbReference>
<dbReference type="EMBL" id="CAKOFQ010006801">
    <property type="protein sequence ID" value="CAH1972659.1"/>
    <property type="molecule type" value="Genomic_DNA"/>
</dbReference>
<dbReference type="OrthoDB" id="9942861at2759"/>
<feature type="compositionally biased region" description="Acidic residues" evidence="1">
    <location>
        <begin position="492"/>
        <end position="514"/>
    </location>
</feature>
<dbReference type="InterPro" id="IPR051177">
    <property type="entry name" value="CIK-Related_Protein"/>
</dbReference>
<protein>
    <recommendedName>
        <fullName evidence="4">Protein-associating with the carboxyl-terminal domain of ezrin</fullName>
    </recommendedName>
</protein>
<dbReference type="InterPro" id="IPR011009">
    <property type="entry name" value="Kinase-like_dom_sf"/>
</dbReference>
<dbReference type="Proteomes" id="UP001152888">
    <property type="component" value="Unassembled WGS sequence"/>
</dbReference>